<dbReference type="Pfam" id="PF01336">
    <property type="entry name" value="tRNA_anti-codon"/>
    <property type="match status" value="1"/>
</dbReference>
<evidence type="ECO:0000256" key="4">
    <source>
        <dbReference type="ARBA" id="ARBA00022741"/>
    </source>
</evidence>
<dbReference type="RefSeq" id="WP_090636659.1">
    <property type="nucleotide sequence ID" value="NZ_CVRB01000004.1"/>
</dbReference>
<keyword evidence="5 8" id="KW-0067">ATP-binding</keyword>
<dbReference type="NCBIfam" id="TIGR00457">
    <property type="entry name" value="asnS"/>
    <property type="match status" value="1"/>
</dbReference>
<dbReference type="SUPFAM" id="SSF55681">
    <property type="entry name" value="Class II aaRS and biotin synthetases"/>
    <property type="match status" value="1"/>
</dbReference>
<evidence type="ECO:0000259" key="9">
    <source>
        <dbReference type="PROSITE" id="PS50862"/>
    </source>
</evidence>
<feature type="domain" description="Aminoacyl-transfer RNA synthetases class-II family profile" evidence="9">
    <location>
        <begin position="135"/>
        <end position="453"/>
    </location>
</feature>
<evidence type="ECO:0000256" key="8">
    <source>
        <dbReference type="HAMAP-Rule" id="MF_00534"/>
    </source>
</evidence>
<dbReference type="PRINTS" id="PR01042">
    <property type="entry name" value="TRNASYNTHASP"/>
</dbReference>
<dbReference type="GO" id="GO:0016740">
    <property type="term" value="F:transferase activity"/>
    <property type="evidence" value="ECO:0007669"/>
    <property type="project" value="UniProtKB-ARBA"/>
</dbReference>
<dbReference type="CDD" id="cd00776">
    <property type="entry name" value="AsxRS_core"/>
    <property type="match status" value="1"/>
</dbReference>
<dbReference type="PROSITE" id="PS50862">
    <property type="entry name" value="AA_TRNA_LIGASE_II"/>
    <property type="match status" value="1"/>
</dbReference>
<keyword evidence="11" id="KW-1185">Reference proteome</keyword>
<dbReference type="InterPro" id="IPR045864">
    <property type="entry name" value="aa-tRNA-synth_II/BPL/LPL"/>
</dbReference>
<dbReference type="FunFam" id="3.30.930.10:FF:000016">
    <property type="entry name" value="Asparagine--tRNA ligase"/>
    <property type="match status" value="1"/>
</dbReference>
<protein>
    <recommendedName>
        <fullName evidence="8">Asparagine--tRNA ligase</fullName>
        <ecNumber evidence="8">6.1.1.22</ecNumber>
    </recommendedName>
    <alternativeName>
        <fullName evidence="8">Asparaginyl-tRNA synthetase</fullName>
        <shortName evidence="8">AsnRS</shortName>
    </alternativeName>
</protein>
<dbReference type="Proteomes" id="UP000199087">
    <property type="component" value="Unassembled WGS sequence"/>
</dbReference>
<evidence type="ECO:0000256" key="6">
    <source>
        <dbReference type="ARBA" id="ARBA00022917"/>
    </source>
</evidence>
<name>A0A0U1P0C0_9BACI</name>
<dbReference type="InterPro" id="IPR004522">
    <property type="entry name" value="Asn-tRNA-ligase"/>
</dbReference>
<accession>A0A0U1P0C0</accession>
<dbReference type="Gene3D" id="3.30.930.10">
    <property type="entry name" value="Bira Bifunctional Protein, Domain 2"/>
    <property type="match status" value="1"/>
</dbReference>
<dbReference type="GO" id="GO:0006421">
    <property type="term" value="P:asparaginyl-tRNA aminoacylation"/>
    <property type="evidence" value="ECO:0007669"/>
    <property type="project" value="UniProtKB-UniRule"/>
</dbReference>
<evidence type="ECO:0000256" key="1">
    <source>
        <dbReference type="ARBA" id="ARBA00008226"/>
    </source>
</evidence>
<evidence type="ECO:0000256" key="3">
    <source>
        <dbReference type="ARBA" id="ARBA00022598"/>
    </source>
</evidence>
<comment type="subcellular location">
    <subcellularLocation>
        <location evidence="8">Cytoplasm</location>
    </subcellularLocation>
</comment>
<dbReference type="CDD" id="cd04318">
    <property type="entry name" value="EcAsnRS_like_N"/>
    <property type="match status" value="1"/>
</dbReference>
<dbReference type="InterPro" id="IPR002312">
    <property type="entry name" value="Asp/Asn-tRNA-synth_IIb"/>
</dbReference>
<dbReference type="AlphaFoldDB" id="A0A0U1P0C0"/>
<keyword evidence="7 8" id="KW-0030">Aminoacyl-tRNA synthetase</keyword>
<dbReference type="InterPro" id="IPR004364">
    <property type="entry name" value="Aa-tRNA-synt_II"/>
</dbReference>
<gene>
    <name evidence="10" type="primary">asnC</name>
    <name evidence="8" type="synonym">asnS</name>
    <name evidence="10" type="ORF">BN000_03678</name>
</gene>
<dbReference type="InterPro" id="IPR006195">
    <property type="entry name" value="aa-tRNA-synth_II"/>
</dbReference>
<dbReference type="Pfam" id="PF00152">
    <property type="entry name" value="tRNA-synt_2"/>
    <property type="match status" value="1"/>
</dbReference>
<dbReference type="InterPro" id="IPR012340">
    <property type="entry name" value="NA-bd_OB-fold"/>
</dbReference>
<keyword evidence="2 8" id="KW-0963">Cytoplasm</keyword>
<dbReference type="HAMAP" id="MF_00534">
    <property type="entry name" value="Asn_tRNA_synth"/>
    <property type="match status" value="1"/>
</dbReference>
<dbReference type="InterPro" id="IPR004365">
    <property type="entry name" value="NA-bd_OB_tRNA"/>
</dbReference>
<evidence type="ECO:0000256" key="7">
    <source>
        <dbReference type="ARBA" id="ARBA00023146"/>
    </source>
</evidence>
<dbReference type="EMBL" id="CVRB01000004">
    <property type="protein sequence ID" value="CRK83687.1"/>
    <property type="molecule type" value="Genomic_DNA"/>
</dbReference>
<dbReference type="GO" id="GO:0140096">
    <property type="term" value="F:catalytic activity, acting on a protein"/>
    <property type="evidence" value="ECO:0007669"/>
    <property type="project" value="UniProtKB-ARBA"/>
</dbReference>
<comment type="similarity">
    <text evidence="1 8">Belongs to the class-II aminoacyl-tRNA synthetase family.</text>
</comment>
<dbReference type="PANTHER" id="PTHR22594">
    <property type="entry name" value="ASPARTYL/LYSYL-TRNA SYNTHETASE"/>
    <property type="match status" value="1"/>
</dbReference>
<dbReference type="PANTHER" id="PTHR22594:SF34">
    <property type="entry name" value="ASPARAGINE--TRNA LIGASE, MITOCHONDRIAL-RELATED"/>
    <property type="match status" value="1"/>
</dbReference>
<evidence type="ECO:0000256" key="2">
    <source>
        <dbReference type="ARBA" id="ARBA00022490"/>
    </source>
</evidence>
<reference evidence="11" key="1">
    <citation type="submission" date="2015-05" db="EMBL/GenBank/DDBJ databases">
        <authorList>
            <person name="Urmite Genomes"/>
        </authorList>
    </citation>
    <scope>NUCLEOTIDE SEQUENCE [LARGE SCALE GENOMIC DNA]</scope>
    <source>
        <strain evidence="11">LF1</strain>
    </source>
</reference>
<evidence type="ECO:0000313" key="10">
    <source>
        <dbReference type="EMBL" id="CRK83687.1"/>
    </source>
</evidence>
<dbReference type="SUPFAM" id="SSF50249">
    <property type="entry name" value="Nucleic acid-binding proteins"/>
    <property type="match status" value="1"/>
</dbReference>
<dbReference type="EC" id="6.1.1.22" evidence="8"/>
<comment type="catalytic activity">
    <reaction evidence="8">
        <text>tRNA(Asn) + L-asparagine + ATP = L-asparaginyl-tRNA(Asn) + AMP + diphosphate + H(+)</text>
        <dbReference type="Rhea" id="RHEA:11180"/>
        <dbReference type="Rhea" id="RHEA-COMP:9659"/>
        <dbReference type="Rhea" id="RHEA-COMP:9674"/>
        <dbReference type="ChEBI" id="CHEBI:15378"/>
        <dbReference type="ChEBI" id="CHEBI:30616"/>
        <dbReference type="ChEBI" id="CHEBI:33019"/>
        <dbReference type="ChEBI" id="CHEBI:58048"/>
        <dbReference type="ChEBI" id="CHEBI:78442"/>
        <dbReference type="ChEBI" id="CHEBI:78515"/>
        <dbReference type="ChEBI" id="CHEBI:456215"/>
        <dbReference type="EC" id="6.1.1.22"/>
    </reaction>
</comment>
<dbReference type="GO" id="GO:0005524">
    <property type="term" value="F:ATP binding"/>
    <property type="evidence" value="ECO:0007669"/>
    <property type="project" value="UniProtKB-UniRule"/>
</dbReference>
<dbReference type="GO" id="GO:0005737">
    <property type="term" value="C:cytoplasm"/>
    <property type="evidence" value="ECO:0007669"/>
    <property type="project" value="UniProtKB-SubCell"/>
</dbReference>
<dbReference type="OrthoDB" id="9762036at2"/>
<dbReference type="STRING" id="1499688.BN000_03678"/>
<dbReference type="GO" id="GO:0004816">
    <property type="term" value="F:asparagine-tRNA ligase activity"/>
    <property type="evidence" value="ECO:0007669"/>
    <property type="project" value="UniProtKB-UniRule"/>
</dbReference>
<dbReference type="NCBIfam" id="NF003037">
    <property type="entry name" value="PRK03932.1"/>
    <property type="match status" value="1"/>
</dbReference>
<proteinExistence type="inferred from homology"/>
<keyword evidence="3 8" id="KW-0436">Ligase</keyword>
<sequence>MKQVLIKDLYRNTESFVGQKVELSGWVRTIRDSKTFGFIELNDGSFFKGVQIVFDEQLDNYKEITKFPISSSIKVEGDFIHTPQAKQPFEIKAMAIILEGSSNVDYPLQKKKHSFEYLRTIAHLRPRTNTFSAVFRIRSLASYALHKFFQERGFVYVHTPIITGSDTEGAGEMFRVTTLDLDNLPKNEEGKIDTTQDFFEKESNLTVSGQLNAEAYALAFRNVYTFGPTFRAENSNTARHAAEFWMVEPELAFAELPDVMNLGEDMVKYVINYVLEEAPEEMNFFNSFIEKGLLERLEQARTADFGRVTYSEAIEILKNSGENFGYPVEWGLDLQTEHERYLCEKVFKRPLFVTDYPKEIKAFYMRLNEDGKTVAATDLLVPGIGELIGGSQREEREEVLLQKIKDLGMNEEDYWWYLELRKYGGTKHSGFGIGFERLIMYLTGMTNIRDVIPFPRTPGNAEF</sequence>
<evidence type="ECO:0000313" key="11">
    <source>
        <dbReference type="Proteomes" id="UP000199087"/>
    </source>
</evidence>
<dbReference type="Gene3D" id="2.40.50.140">
    <property type="entry name" value="Nucleic acid-binding proteins"/>
    <property type="match status" value="1"/>
</dbReference>
<keyword evidence="4 8" id="KW-0547">Nucleotide-binding</keyword>
<organism evidence="10 11">
    <name type="scientific">Neobacillus massiliamazoniensis</name>
    <dbReference type="NCBI Taxonomy" id="1499688"/>
    <lineage>
        <taxon>Bacteria</taxon>
        <taxon>Bacillati</taxon>
        <taxon>Bacillota</taxon>
        <taxon>Bacilli</taxon>
        <taxon>Bacillales</taxon>
        <taxon>Bacillaceae</taxon>
        <taxon>Neobacillus</taxon>
    </lineage>
</organism>
<comment type="subunit">
    <text evidence="8">Homodimer.</text>
</comment>
<evidence type="ECO:0000256" key="5">
    <source>
        <dbReference type="ARBA" id="ARBA00022840"/>
    </source>
</evidence>
<keyword evidence="6 8" id="KW-0648">Protein biosynthesis</keyword>
<dbReference type="GO" id="GO:0003676">
    <property type="term" value="F:nucleic acid binding"/>
    <property type="evidence" value="ECO:0007669"/>
    <property type="project" value="InterPro"/>
</dbReference>